<name>A0ABV8V6Y0_9GAMM</name>
<dbReference type="EMBL" id="JBHSCX010000010">
    <property type="protein sequence ID" value="MFC4362799.1"/>
    <property type="molecule type" value="Genomic_DNA"/>
</dbReference>
<dbReference type="PANTHER" id="PTHR33602">
    <property type="entry name" value="REGULATORY PROTEIN RECX FAMILY PROTEIN"/>
    <property type="match status" value="1"/>
</dbReference>
<reference evidence="10" key="1">
    <citation type="journal article" date="2019" name="Int. J. Syst. Evol. Microbiol.">
        <title>The Global Catalogue of Microorganisms (GCM) 10K type strain sequencing project: providing services to taxonomists for standard genome sequencing and annotation.</title>
        <authorList>
            <consortium name="The Broad Institute Genomics Platform"/>
            <consortium name="The Broad Institute Genome Sequencing Center for Infectious Disease"/>
            <person name="Wu L."/>
            <person name="Ma J."/>
        </authorList>
    </citation>
    <scope>NUCLEOTIDE SEQUENCE [LARGE SCALE GENOMIC DNA]</scope>
    <source>
        <strain evidence="10">CECT 8570</strain>
    </source>
</reference>
<comment type="function">
    <text evidence="5">Modulates RecA activity.</text>
</comment>
<dbReference type="HAMAP" id="MF_01114">
    <property type="entry name" value="RecX"/>
    <property type="match status" value="1"/>
</dbReference>
<comment type="subcellular location">
    <subcellularLocation>
        <location evidence="1 5">Cytoplasm</location>
    </subcellularLocation>
</comment>
<organism evidence="9 10">
    <name type="scientific">Simiduia curdlanivorans</name>
    <dbReference type="NCBI Taxonomy" id="1492769"/>
    <lineage>
        <taxon>Bacteria</taxon>
        <taxon>Pseudomonadati</taxon>
        <taxon>Pseudomonadota</taxon>
        <taxon>Gammaproteobacteria</taxon>
        <taxon>Cellvibrionales</taxon>
        <taxon>Cellvibrionaceae</taxon>
        <taxon>Simiduia</taxon>
    </lineage>
</organism>
<comment type="similarity">
    <text evidence="2 5">Belongs to the RecX family.</text>
</comment>
<feature type="domain" description="RecX third three-helical" evidence="7">
    <location>
        <begin position="109"/>
        <end position="150"/>
    </location>
</feature>
<evidence type="ECO:0000313" key="9">
    <source>
        <dbReference type="EMBL" id="MFC4362799.1"/>
    </source>
</evidence>
<dbReference type="InterPro" id="IPR036388">
    <property type="entry name" value="WH-like_DNA-bd_sf"/>
</dbReference>
<evidence type="ECO:0000259" key="6">
    <source>
        <dbReference type="Pfam" id="PF02631"/>
    </source>
</evidence>
<sequence length="159" mass="18263">MKSARAPLQTEAEIMDAALSLLSRREYSEAELTRKLLEKTEQQHHVESVLARVQEFGYQNDQRYTESYIRYGISQGKGESWIAMKLRQKGVLPALIEACLRDAEPCWQDIALAQLERKFKSQGCDLQEKAKWYRFLASRGFNPDAISSAVERHAQNQLA</sequence>
<evidence type="ECO:0000313" key="10">
    <source>
        <dbReference type="Proteomes" id="UP001595840"/>
    </source>
</evidence>
<dbReference type="Pfam" id="PF02631">
    <property type="entry name" value="RecX_HTH2"/>
    <property type="match status" value="1"/>
</dbReference>
<evidence type="ECO:0000256" key="5">
    <source>
        <dbReference type="HAMAP-Rule" id="MF_01114"/>
    </source>
</evidence>
<dbReference type="Pfam" id="PF21981">
    <property type="entry name" value="RecX_HTH3"/>
    <property type="match status" value="1"/>
</dbReference>
<dbReference type="Gene3D" id="1.10.10.10">
    <property type="entry name" value="Winged helix-like DNA-binding domain superfamily/Winged helix DNA-binding domain"/>
    <property type="match status" value="3"/>
</dbReference>
<keyword evidence="4 5" id="KW-0963">Cytoplasm</keyword>
<dbReference type="InterPro" id="IPR053924">
    <property type="entry name" value="RecX_HTH_2nd"/>
</dbReference>
<dbReference type="RefSeq" id="WP_290262129.1">
    <property type="nucleotide sequence ID" value="NZ_JAUFQG010000004.1"/>
</dbReference>
<feature type="domain" description="RecX second three-helical" evidence="6">
    <location>
        <begin position="60"/>
        <end position="100"/>
    </location>
</feature>
<protein>
    <recommendedName>
        <fullName evidence="3 5">Regulatory protein RecX</fullName>
    </recommendedName>
</protein>
<dbReference type="InterPro" id="IPR053926">
    <property type="entry name" value="RecX_HTH_1st"/>
</dbReference>
<evidence type="ECO:0000256" key="3">
    <source>
        <dbReference type="ARBA" id="ARBA00018111"/>
    </source>
</evidence>
<comment type="caution">
    <text evidence="9">The sequence shown here is derived from an EMBL/GenBank/DDBJ whole genome shotgun (WGS) entry which is preliminary data.</text>
</comment>
<dbReference type="Pfam" id="PF21982">
    <property type="entry name" value="RecX_HTH1"/>
    <property type="match status" value="1"/>
</dbReference>
<evidence type="ECO:0000259" key="8">
    <source>
        <dbReference type="Pfam" id="PF21982"/>
    </source>
</evidence>
<gene>
    <name evidence="5" type="primary">recX</name>
    <name evidence="9" type="ORF">ACFOX3_10820</name>
</gene>
<accession>A0ABV8V6Y0</accession>
<evidence type="ECO:0000259" key="7">
    <source>
        <dbReference type="Pfam" id="PF21981"/>
    </source>
</evidence>
<keyword evidence="10" id="KW-1185">Reference proteome</keyword>
<proteinExistence type="inferred from homology"/>
<evidence type="ECO:0000256" key="1">
    <source>
        <dbReference type="ARBA" id="ARBA00004496"/>
    </source>
</evidence>
<feature type="domain" description="RecX first three-helical" evidence="8">
    <location>
        <begin position="16"/>
        <end position="52"/>
    </location>
</feature>
<dbReference type="Proteomes" id="UP001595840">
    <property type="component" value="Unassembled WGS sequence"/>
</dbReference>
<dbReference type="InterPro" id="IPR003783">
    <property type="entry name" value="Regulatory_RecX"/>
</dbReference>
<dbReference type="PANTHER" id="PTHR33602:SF1">
    <property type="entry name" value="REGULATORY PROTEIN RECX FAMILY PROTEIN"/>
    <property type="match status" value="1"/>
</dbReference>
<dbReference type="InterPro" id="IPR053925">
    <property type="entry name" value="RecX_HTH_3rd"/>
</dbReference>
<evidence type="ECO:0000256" key="4">
    <source>
        <dbReference type="ARBA" id="ARBA00022490"/>
    </source>
</evidence>
<evidence type="ECO:0000256" key="2">
    <source>
        <dbReference type="ARBA" id="ARBA00009695"/>
    </source>
</evidence>